<dbReference type="EMBL" id="JAQSDF010000074">
    <property type="protein sequence ID" value="MDI1232300.1"/>
    <property type="molecule type" value="Genomic_DNA"/>
</dbReference>
<keyword evidence="5 7" id="KW-0560">Oxidoreductase</keyword>
<dbReference type="Pfam" id="PF13640">
    <property type="entry name" value="2OG-FeII_Oxy_3"/>
    <property type="match status" value="1"/>
</dbReference>
<dbReference type="InterPro" id="IPR005123">
    <property type="entry name" value="Oxoglu/Fe-dep_dioxygenase_dom"/>
</dbReference>
<dbReference type="GO" id="GO:0005506">
    <property type="term" value="F:iron ion binding"/>
    <property type="evidence" value="ECO:0007669"/>
    <property type="project" value="UniProtKB-UniRule"/>
</dbReference>
<feature type="binding site" evidence="7">
    <location>
        <position position="96"/>
    </location>
    <ligand>
        <name>Fe cation</name>
        <dbReference type="ChEBI" id="CHEBI:24875"/>
    </ligand>
</feature>
<dbReference type="Proteomes" id="UP001160519">
    <property type="component" value="Unassembled WGS sequence"/>
</dbReference>
<reference evidence="9" key="1">
    <citation type="submission" date="2023-01" db="EMBL/GenBank/DDBJ databases">
        <title>Biogeochemical cycle of methane in antarctic sediments.</title>
        <authorList>
            <person name="Roldan D.M."/>
            <person name="Menes R.J."/>
        </authorList>
    </citation>
    <scope>NUCLEOTIDE SEQUENCE [LARGE SCALE GENOMIC DNA]</scope>
    <source>
        <strain evidence="9">K-2018 MAG008</strain>
    </source>
</reference>
<gene>
    <name evidence="9" type="ORF">PSU93_14240</name>
</gene>
<dbReference type="PANTHER" id="PTHR41536:SF1">
    <property type="entry name" value="PKHD-TYPE HYDROXYLASE YBIX"/>
    <property type="match status" value="1"/>
</dbReference>
<feature type="binding site" evidence="7">
    <location>
        <position position="166"/>
    </location>
    <ligand>
        <name>2-oxoglutarate</name>
        <dbReference type="ChEBI" id="CHEBI:16810"/>
    </ligand>
</feature>
<dbReference type="AlphaFoldDB" id="A0AA43TQW2"/>
<accession>A0AA43TQW2</accession>
<protein>
    <submittedName>
        <fullName evidence="9">Fe2+-dependent dioxygenase</fullName>
    </submittedName>
</protein>
<evidence type="ECO:0000313" key="9">
    <source>
        <dbReference type="EMBL" id="MDI1232300.1"/>
    </source>
</evidence>
<dbReference type="NCBIfam" id="NF003974">
    <property type="entry name" value="PRK05467.1-3"/>
    <property type="match status" value="1"/>
</dbReference>
<keyword evidence="10" id="KW-1185">Reference proteome</keyword>
<dbReference type="Gene3D" id="4.10.860.20">
    <property type="entry name" value="Rabenosyn, Rab binding domain"/>
    <property type="match status" value="1"/>
</dbReference>
<dbReference type="HAMAP" id="MF_00657">
    <property type="entry name" value="Hydroxyl_YbiX"/>
    <property type="match status" value="1"/>
</dbReference>
<comment type="caution">
    <text evidence="9">The sequence shown here is derived from an EMBL/GenBank/DDBJ whole genome shotgun (WGS) entry which is preliminary data.</text>
</comment>
<dbReference type="GO" id="GO:0031418">
    <property type="term" value="F:L-ascorbic acid binding"/>
    <property type="evidence" value="ECO:0007669"/>
    <property type="project" value="UniProtKB-KW"/>
</dbReference>
<evidence type="ECO:0000256" key="5">
    <source>
        <dbReference type="ARBA" id="ARBA00023002"/>
    </source>
</evidence>
<evidence type="ECO:0000256" key="6">
    <source>
        <dbReference type="ARBA" id="ARBA00023004"/>
    </source>
</evidence>
<evidence type="ECO:0000256" key="1">
    <source>
        <dbReference type="ARBA" id="ARBA00001961"/>
    </source>
</evidence>
<evidence type="ECO:0000256" key="3">
    <source>
        <dbReference type="ARBA" id="ARBA00022896"/>
    </source>
</evidence>
<feature type="binding site" evidence="7">
    <location>
        <position position="156"/>
    </location>
    <ligand>
        <name>Fe cation</name>
        <dbReference type="ChEBI" id="CHEBI:24875"/>
    </ligand>
</feature>
<organism evidence="9 10">
    <name type="scientific">Candidatus Methylobacter titanis</name>
    <dbReference type="NCBI Taxonomy" id="3053457"/>
    <lineage>
        <taxon>Bacteria</taxon>
        <taxon>Pseudomonadati</taxon>
        <taxon>Pseudomonadota</taxon>
        <taxon>Gammaproteobacteria</taxon>
        <taxon>Methylococcales</taxon>
        <taxon>Methylococcaceae</taxon>
        <taxon>Methylobacter</taxon>
    </lineage>
</organism>
<keyword evidence="4 7" id="KW-0223">Dioxygenase</keyword>
<evidence type="ECO:0000256" key="4">
    <source>
        <dbReference type="ARBA" id="ARBA00022964"/>
    </source>
</evidence>
<dbReference type="SMART" id="SM00702">
    <property type="entry name" value="P4Hc"/>
    <property type="match status" value="1"/>
</dbReference>
<keyword evidence="6 7" id="KW-0408">Iron</keyword>
<dbReference type="Gene3D" id="2.60.120.620">
    <property type="entry name" value="q2cbj1_9rhob like domain"/>
    <property type="match status" value="1"/>
</dbReference>
<dbReference type="InterPro" id="IPR006620">
    <property type="entry name" value="Pro_4_hyd_alph"/>
</dbReference>
<dbReference type="InterPro" id="IPR023550">
    <property type="entry name" value="PKHD_hydroxylase"/>
</dbReference>
<evidence type="ECO:0000313" key="10">
    <source>
        <dbReference type="Proteomes" id="UP001160519"/>
    </source>
</evidence>
<comment type="cofactor">
    <cofactor evidence="1 7">
        <name>L-ascorbate</name>
        <dbReference type="ChEBI" id="CHEBI:38290"/>
    </cofactor>
</comment>
<evidence type="ECO:0000256" key="2">
    <source>
        <dbReference type="ARBA" id="ARBA00022723"/>
    </source>
</evidence>
<dbReference type="PROSITE" id="PS51471">
    <property type="entry name" value="FE2OG_OXY"/>
    <property type="match status" value="1"/>
</dbReference>
<comment type="cofactor">
    <cofactor evidence="7">
        <name>Fe(2+)</name>
        <dbReference type="ChEBI" id="CHEBI:29033"/>
    </cofactor>
    <text evidence="7">Binds 1 Fe(2+) ion per subunit.</text>
</comment>
<keyword evidence="3 7" id="KW-0847">Vitamin C</keyword>
<feature type="binding site" evidence="7">
    <location>
        <position position="98"/>
    </location>
    <ligand>
        <name>Fe cation</name>
        <dbReference type="ChEBI" id="CHEBI:24875"/>
    </ligand>
</feature>
<dbReference type="GO" id="GO:0006974">
    <property type="term" value="P:DNA damage response"/>
    <property type="evidence" value="ECO:0007669"/>
    <property type="project" value="TreeGrafter"/>
</dbReference>
<dbReference type="Pfam" id="PF18331">
    <property type="entry name" value="PKHD_C"/>
    <property type="match status" value="1"/>
</dbReference>
<dbReference type="GO" id="GO:0006879">
    <property type="term" value="P:intracellular iron ion homeostasis"/>
    <property type="evidence" value="ECO:0007669"/>
    <property type="project" value="TreeGrafter"/>
</dbReference>
<evidence type="ECO:0000259" key="8">
    <source>
        <dbReference type="PROSITE" id="PS51471"/>
    </source>
</evidence>
<keyword evidence="2 7" id="KW-0479">Metal-binding</keyword>
<dbReference type="PANTHER" id="PTHR41536">
    <property type="entry name" value="PKHD-TYPE HYDROXYLASE YBIX"/>
    <property type="match status" value="1"/>
</dbReference>
<dbReference type="GO" id="GO:0016706">
    <property type="term" value="F:2-oxoglutarate-dependent dioxygenase activity"/>
    <property type="evidence" value="ECO:0007669"/>
    <property type="project" value="UniProtKB-UniRule"/>
</dbReference>
<evidence type="ECO:0000256" key="7">
    <source>
        <dbReference type="HAMAP-Rule" id="MF_00657"/>
    </source>
</evidence>
<dbReference type="NCBIfam" id="NF003975">
    <property type="entry name" value="PRK05467.1-4"/>
    <property type="match status" value="1"/>
</dbReference>
<name>A0AA43TQW2_9GAMM</name>
<feature type="domain" description="Fe2OG dioxygenase" evidence="8">
    <location>
        <begin position="78"/>
        <end position="175"/>
    </location>
</feature>
<sequence length="223" mass="24234">MLLAIENVLTGEELTNARELFAKAQFVDGRVTAGQLAAKVKNNLQLAANTAETQALTGIVHDALHCNPLFVSAALPKVVCPPLFNRYVAGMDFGIHVDNAIRVGATTFRTDVSGTLFLSEPEDYEGGELIIEDTYGVQAIKLPAGSLVLYPSSSLHRVEAITGGHRDVAVFWVQSMIRDVAQRSLLFQLDAGIQSLRARAPESPEIIPLVATYHNLLRLWADI</sequence>
<dbReference type="InterPro" id="IPR041097">
    <property type="entry name" value="PKHD_C"/>
</dbReference>
<dbReference type="InterPro" id="IPR044862">
    <property type="entry name" value="Pro_4_hyd_alph_FE2OG_OXY"/>
</dbReference>
<proteinExistence type="inferred from homology"/>